<evidence type="ECO:0000256" key="14">
    <source>
        <dbReference type="ARBA" id="ARBA00023004"/>
    </source>
</evidence>
<dbReference type="SUPFAM" id="SSF48264">
    <property type="entry name" value="Cytochrome P450"/>
    <property type="match status" value="2"/>
</dbReference>
<comment type="catalytic activity">
    <reaction evidence="19">
        <text>(5Z,8Z,11Z,14Z)-eicosatetraenoate + reduced [NADPH--hemoprotein reductase] + O2 = 19-hydroxy-(5Z,8Z,11Z,14Z)-eicosatetraenoate + oxidized [NADPH--hemoprotein reductase] + H2O + H(+)</text>
        <dbReference type="Rhea" id="RHEA:39759"/>
        <dbReference type="Rhea" id="RHEA-COMP:11964"/>
        <dbReference type="Rhea" id="RHEA-COMP:11965"/>
        <dbReference type="ChEBI" id="CHEBI:15377"/>
        <dbReference type="ChEBI" id="CHEBI:15378"/>
        <dbReference type="ChEBI" id="CHEBI:15379"/>
        <dbReference type="ChEBI" id="CHEBI:32395"/>
        <dbReference type="ChEBI" id="CHEBI:57618"/>
        <dbReference type="ChEBI" id="CHEBI:58210"/>
        <dbReference type="ChEBI" id="CHEBI:76627"/>
    </reaction>
    <physiologicalReaction direction="left-to-right" evidence="19">
        <dbReference type="Rhea" id="RHEA:39760"/>
    </physiologicalReaction>
</comment>
<dbReference type="PANTHER" id="PTHR24300">
    <property type="entry name" value="CYTOCHROME P450 508A4-RELATED"/>
    <property type="match status" value="1"/>
</dbReference>
<evidence type="ECO:0000256" key="4">
    <source>
        <dbReference type="ARBA" id="ARBA00004477"/>
    </source>
</evidence>
<feature type="binding site" description="axial binding residue" evidence="27">
    <location>
        <position position="453"/>
    </location>
    <ligand>
        <name>heme</name>
        <dbReference type="ChEBI" id="CHEBI:30413"/>
    </ligand>
    <ligandPart>
        <name>Fe</name>
        <dbReference type="ChEBI" id="CHEBI:18248"/>
    </ligandPart>
</feature>
<evidence type="ECO:0000256" key="5">
    <source>
        <dbReference type="ARBA" id="ARBA00010617"/>
    </source>
</evidence>
<dbReference type="SMR" id="A0A1S3HWI0"/>
<sequence>MSVAEKLLRELPAFDVTTILIFVAVFFACLLLVAGVTGGRHSKLSLPPGPPGWPVLGSLLFFIRRKDPHPSDLKPWVKKYGDILYVSMGPQGVVFLNSHDSIQEAFVRKSDQFSSRPIWLFLFKSIVGPKGAGVIFSNGQKWRDLRRFTLTSLRDFGMGKKTLQESIQHESRLLVQDFEKFGGEAFDPGTVVQTAVNNIISIVVFGERHEYSDQGFNEMLDLLNTLLRLSAFGIEDFFPWTRHFIPNSKMKKRLAILKELYDRIRDHVNEHRLTFDPNNLRDFIDLYIKVTNENNDPETFSEKNIFRVVVDLYFAGTETTASTLKFGLLQLLHHPDIQKKCQEEIDRVIGPERAPKGEDRLQMPFTEATLMEIMRYSPVVPNGVPHATETDAELHGYLIPKGTVVFPNIYHVLRDPANFDRPDEFRPERWLDDSGQVIKTDKLINFSVGPRTCLGKTLAELEAFIFFTTMLQQFSFQPAEGQDIPSPDRGQLVPNGVPHATETDAELHGYLIPKGTVVFPNIYYVLRDPANFDRPDEFRPERWLDDSGRVIKTDKLINFSVGPRTCLGKTLAELEAFIFFTTMLQQFSFQPAEGQDIPSPDRGQLGITYTPFPFKIRAVRR</sequence>
<dbReference type="RefSeq" id="XP_013390373.1">
    <property type="nucleotide sequence ID" value="XM_013534919.2"/>
</dbReference>
<evidence type="ECO:0000256" key="6">
    <source>
        <dbReference type="ARBA" id="ARBA00022617"/>
    </source>
</evidence>
<accession>A0A1S3HWI0</accession>
<dbReference type="PRINTS" id="PR00385">
    <property type="entry name" value="P450"/>
</dbReference>
<organism evidence="30 31">
    <name type="scientific">Lingula anatina</name>
    <name type="common">Brachiopod</name>
    <name type="synonym">Lingula unguis</name>
    <dbReference type="NCBI Taxonomy" id="7574"/>
    <lineage>
        <taxon>Eukaryota</taxon>
        <taxon>Metazoa</taxon>
        <taxon>Spiralia</taxon>
        <taxon>Lophotrochozoa</taxon>
        <taxon>Brachiopoda</taxon>
        <taxon>Linguliformea</taxon>
        <taxon>Lingulata</taxon>
        <taxon>Lingulida</taxon>
        <taxon>Linguloidea</taxon>
        <taxon>Lingulidae</taxon>
        <taxon>Lingula</taxon>
    </lineage>
</organism>
<comment type="similarity">
    <text evidence="5 28">Belongs to the cytochrome P450 family.</text>
</comment>
<dbReference type="KEGG" id="lak:106158817"/>
<evidence type="ECO:0000256" key="3">
    <source>
        <dbReference type="ARBA" id="ARBA00004448"/>
    </source>
</evidence>
<keyword evidence="14 27" id="KW-0408">Iron</keyword>
<reference evidence="31" key="1">
    <citation type="submission" date="2025-08" db="UniProtKB">
        <authorList>
            <consortium name="RefSeq"/>
        </authorList>
    </citation>
    <scope>IDENTIFICATION</scope>
    <source>
        <tissue evidence="31">Gonads</tissue>
    </source>
</reference>
<dbReference type="Gene3D" id="1.10.630.10">
    <property type="entry name" value="Cytochrome P450"/>
    <property type="match status" value="2"/>
</dbReference>
<dbReference type="EC" id="1.14.14.80" evidence="24"/>
<evidence type="ECO:0000256" key="17">
    <source>
        <dbReference type="ARBA" id="ARBA00023128"/>
    </source>
</evidence>
<evidence type="ECO:0000256" key="29">
    <source>
        <dbReference type="SAM" id="Phobius"/>
    </source>
</evidence>
<dbReference type="GO" id="GO:0102033">
    <property type="term" value="F:long-chain fatty acid omega-hydroxylase activity"/>
    <property type="evidence" value="ECO:0007669"/>
    <property type="project" value="UniProtKB-EC"/>
</dbReference>
<evidence type="ECO:0000256" key="21">
    <source>
        <dbReference type="ARBA" id="ARBA00052159"/>
    </source>
</evidence>
<dbReference type="PRINTS" id="PR00463">
    <property type="entry name" value="EP450I"/>
</dbReference>
<evidence type="ECO:0000256" key="2">
    <source>
        <dbReference type="ARBA" id="ARBA00004154"/>
    </source>
</evidence>
<evidence type="ECO:0000256" key="23">
    <source>
        <dbReference type="ARBA" id="ARBA00058812"/>
    </source>
</evidence>
<dbReference type="InParanoid" id="A0A1S3HWI0"/>
<dbReference type="GO" id="GO:0008395">
    <property type="term" value="F:steroid hydroxylase activity"/>
    <property type="evidence" value="ECO:0007669"/>
    <property type="project" value="TreeGrafter"/>
</dbReference>
<dbReference type="GO" id="GO:0005743">
    <property type="term" value="C:mitochondrial inner membrane"/>
    <property type="evidence" value="ECO:0007669"/>
    <property type="project" value="UniProtKB-SubCell"/>
</dbReference>
<feature type="transmembrane region" description="Helical" evidence="29">
    <location>
        <begin position="12"/>
        <end position="36"/>
    </location>
</feature>
<evidence type="ECO:0000256" key="18">
    <source>
        <dbReference type="ARBA" id="ARBA00023136"/>
    </source>
</evidence>
<comment type="function">
    <text evidence="23">A cytochrome P450 monooxygenase involved in the metabolism of arachidonic acid and its conjugates. Mechanistically, uses molecular oxygen inserting one oxygen atom into a substrate, and reducing the second into a water molecule, with two electrons provided by NADPH via cytochrome P450 reductase (CPR; NADPH-ferrihemoprotein reductase). Acts as an omega and omega-1 hydroxylase for arachidonic acid and possibly for other long chain fatty acids. May modulate the arachidonic acid signaling pathway and play a role in other fatty acid signaling processes. May down-regulate the biological activities of N-arachidonoyl-serotonin, an endocannabinoid that has anti-nociceptive effects through inhibition of fatty acid amide hydrolase FAAH, TRPV1 receptor and T-type calcium channels. Catalyzes C-2 oxidation of the indole ring of N-arachidonoyl-serotonin forming a less active product 2-oxo-N-arachidonoyl-serotonin.</text>
</comment>
<evidence type="ECO:0000256" key="16">
    <source>
        <dbReference type="ARBA" id="ARBA00023098"/>
    </source>
</evidence>
<keyword evidence="9" id="KW-0999">Mitochondrion inner membrane</keyword>
<dbReference type="AlphaFoldDB" id="A0A1S3HWI0"/>
<comment type="cofactor">
    <cofactor evidence="1 27">
        <name>heme</name>
        <dbReference type="ChEBI" id="CHEBI:30413"/>
    </cofactor>
</comment>
<comment type="subcellular location">
    <subcellularLocation>
        <location evidence="4">Endoplasmic reticulum membrane</location>
        <topology evidence="4">Multi-pass membrane protein</topology>
    </subcellularLocation>
    <subcellularLocation>
        <location evidence="2">Microsome membrane</location>
        <topology evidence="2">Multi-pass membrane protein</topology>
    </subcellularLocation>
    <subcellularLocation>
        <location evidence="3">Mitochondrion inner membrane</location>
        <topology evidence="3">Multi-pass membrane protein</topology>
    </subcellularLocation>
</comment>
<comment type="catalytic activity">
    <reaction evidence="20">
        <text>(5Z,8Z,11Z,14Z)-eicosatetraenoate + reduced [NADPH--hemoprotein reductase] + O2 = 20-hydroxy-(5Z,8Z,11Z,14Z)-eicosatetraenoate + oxidized [NADPH--hemoprotein reductase] + H2O + H(+)</text>
        <dbReference type="Rhea" id="RHEA:39755"/>
        <dbReference type="Rhea" id="RHEA-COMP:11964"/>
        <dbReference type="Rhea" id="RHEA-COMP:11965"/>
        <dbReference type="ChEBI" id="CHEBI:15377"/>
        <dbReference type="ChEBI" id="CHEBI:15378"/>
        <dbReference type="ChEBI" id="CHEBI:15379"/>
        <dbReference type="ChEBI" id="CHEBI:32395"/>
        <dbReference type="ChEBI" id="CHEBI:57618"/>
        <dbReference type="ChEBI" id="CHEBI:58210"/>
        <dbReference type="ChEBI" id="CHEBI:76624"/>
    </reaction>
    <physiologicalReaction direction="left-to-right" evidence="20">
        <dbReference type="Rhea" id="RHEA:39756"/>
    </physiologicalReaction>
</comment>
<evidence type="ECO:0000256" key="12">
    <source>
        <dbReference type="ARBA" id="ARBA00022989"/>
    </source>
</evidence>
<gene>
    <name evidence="31" type="primary">LOC106158817</name>
</gene>
<keyword evidence="8 27" id="KW-0479">Metal-binding</keyword>
<evidence type="ECO:0000256" key="28">
    <source>
        <dbReference type="RuleBase" id="RU000461"/>
    </source>
</evidence>
<evidence type="ECO:0000256" key="27">
    <source>
        <dbReference type="PIRSR" id="PIRSR602401-1"/>
    </source>
</evidence>
<dbReference type="InterPro" id="IPR050182">
    <property type="entry name" value="Cytochrome_P450_fam2"/>
</dbReference>
<keyword evidence="17" id="KW-0496">Mitochondrion</keyword>
<evidence type="ECO:0000256" key="8">
    <source>
        <dbReference type="ARBA" id="ARBA00022723"/>
    </source>
</evidence>
<evidence type="ECO:0000313" key="31">
    <source>
        <dbReference type="RefSeq" id="XP_013390373.1"/>
    </source>
</evidence>
<dbReference type="InterPro" id="IPR017972">
    <property type="entry name" value="Cyt_P450_CS"/>
</dbReference>
<dbReference type="Pfam" id="PF00067">
    <property type="entry name" value="p450"/>
    <property type="match status" value="2"/>
</dbReference>
<evidence type="ECO:0000256" key="7">
    <source>
        <dbReference type="ARBA" id="ARBA00022692"/>
    </source>
</evidence>
<dbReference type="STRING" id="7574.A0A1S3HWI0"/>
<keyword evidence="18 29" id="KW-0472">Membrane</keyword>
<protein>
    <recommendedName>
        <fullName evidence="25">Cytochrome P450 2U1</fullName>
        <ecNumber evidence="24">1.14.14.80</ecNumber>
    </recommendedName>
    <alternativeName>
        <fullName evidence="26">Long-chain fatty acid omega-monooxygenase</fullName>
    </alternativeName>
</protein>
<evidence type="ECO:0000256" key="15">
    <source>
        <dbReference type="ARBA" id="ARBA00023033"/>
    </source>
</evidence>
<comment type="catalytic activity">
    <reaction evidence="22">
        <text>an omega-methyl-long-chain fatty acid + reduced [NADPH--hemoprotein reductase] + O2 = an omega-hydroxy-long-chain fatty acid + oxidized [NADPH--hemoprotein reductase] + H2O + H(+)</text>
        <dbReference type="Rhea" id="RHEA:56748"/>
        <dbReference type="Rhea" id="RHEA-COMP:11964"/>
        <dbReference type="Rhea" id="RHEA-COMP:11965"/>
        <dbReference type="ChEBI" id="CHEBI:15377"/>
        <dbReference type="ChEBI" id="CHEBI:15378"/>
        <dbReference type="ChEBI" id="CHEBI:15379"/>
        <dbReference type="ChEBI" id="CHEBI:57618"/>
        <dbReference type="ChEBI" id="CHEBI:58210"/>
        <dbReference type="ChEBI" id="CHEBI:140991"/>
        <dbReference type="ChEBI" id="CHEBI:140992"/>
        <dbReference type="EC" id="1.14.14.80"/>
    </reaction>
    <physiologicalReaction direction="left-to-right" evidence="22">
        <dbReference type="Rhea" id="RHEA:56749"/>
    </physiologicalReaction>
</comment>
<dbReference type="GO" id="GO:0006629">
    <property type="term" value="P:lipid metabolic process"/>
    <property type="evidence" value="ECO:0007669"/>
    <property type="project" value="UniProtKB-KW"/>
</dbReference>
<evidence type="ECO:0000256" key="9">
    <source>
        <dbReference type="ARBA" id="ARBA00022792"/>
    </source>
</evidence>
<keyword evidence="16" id="KW-0443">Lipid metabolism</keyword>
<keyword evidence="15 28" id="KW-0503">Monooxygenase</keyword>
<dbReference type="PROSITE" id="PS51257">
    <property type="entry name" value="PROKAR_LIPOPROTEIN"/>
    <property type="match status" value="1"/>
</dbReference>
<keyword evidence="11" id="KW-0492">Microsome</keyword>
<dbReference type="InterPro" id="IPR002401">
    <property type="entry name" value="Cyt_P450_E_grp-I"/>
</dbReference>
<comment type="catalytic activity">
    <reaction evidence="21">
        <text>N-[(5Z,8Z,11Z,14Z)-eicosatetraenoyl]-serotonin + reduced [NADPH--hemoprotein reductase] + O2 = 2-oxo-N-[(5Z,8Z,11Z,14Z)-eicosatetraenoyl]-serotonin + oxidized [NADPH--hemoprotein reductase] + H2O + H(+)</text>
        <dbReference type="Rhea" id="RHEA:50296"/>
        <dbReference type="Rhea" id="RHEA-COMP:11964"/>
        <dbReference type="Rhea" id="RHEA-COMP:11965"/>
        <dbReference type="ChEBI" id="CHEBI:15377"/>
        <dbReference type="ChEBI" id="CHEBI:15378"/>
        <dbReference type="ChEBI" id="CHEBI:15379"/>
        <dbReference type="ChEBI" id="CHEBI:57618"/>
        <dbReference type="ChEBI" id="CHEBI:58210"/>
        <dbReference type="ChEBI" id="CHEBI:132255"/>
        <dbReference type="ChEBI" id="CHEBI:132256"/>
    </reaction>
    <physiologicalReaction direction="left-to-right" evidence="21">
        <dbReference type="Rhea" id="RHEA:50297"/>
    </physiologicalReaction>
</comment>
<dbReference type="FunCoup" id="A0A1S3HWI0">
    <property type="interactions" value="247"/>
</dbReference>
<dbReference type="GeneID" id="106158817"/>
<dbReference type="InterPro" id="IPR036396">
    <property type="entry name" value="Cyt_P450_sf"/>
</dbReference>
<name>A0A1S3HWI0_LINAN</name>
<keyword evidence="30" id="KW-1185">Reference proteome</keyword>
<dbReference type="Proteomes" id="UP000085678">
    <property type="component" value="Unplaced"/>
</dbReference>
<evidence type="ECO:0000256" key="11">
    <source>
        <dbReference type="ARBA" id="ARBA00022848"/>
    </source>
</evidence>
<evidence type="ECO:0000256" key="25">
    <source>
        <dbReference type="ARBA" id="ARBA00067282"/>
    </source>
</evidence>
<dbReference type="OrthoDB" id="2789670at2759"/>
<dbReference type="GO" id="GO:0006082">
    <property type="term" value="P:organic acid metabolic process"/>
    <property type="evidence" value="ECO:0007669"/>
    <property type="project" value="TreeGrafter"/>
</dbReference>
<dbReference type="GO" id="GO:0006805">
    <property type="term" value="P:xenobiotic metabolic process"/>
    <property type="evidence" value="ECO:0007669"/>
    <property type="project" value="TreeGrafter"/>
</dbReference>
<keyword evidence="13 28" id="KW-0560">Oxidoreductase</keyword>
<evidence type="ECO:0000256" key="22">
    <source>
        <dbReference type="ARBA" id="ARBA00052378"/>
    </source>
</evidence>
<evidence type="ECO:0000256" key="1">
    <source>
        <dbReference type="ARBA" id="ARBA00001971"/>
    </source>
</evidence>
<dbReference type="FunFam" id="1.10.630.10:FF:000017">
    <property type="entry name" value="cytochrome P450 2U1 isoform X1"/>
    <property type="match status" value="1"/>
</dbReference>
<dbReference type="InterPro" id="IPR001128">
    <property type="entry name" value="Cyt_P450"/>
</dbReference>
<evidence type="ECO:0000256" key="13">
    <source>
        <dbReference type="ARBA" id="ARBA00023002"/>
    </source>
</evidence>
<evidence type="ECO:0000256" key="26">
    <source>
        <dbReference type="ARBA" id="ARBA00079181"/>
    </source>
</evidence>
<dbReference type="GO" id="GO:0005789">
    <property type="term" value="C:endoplasmic reticulum membrane"/>
    <property type="evidence" value="ECO:0007669"/>
    <property type="project" value="UniProtKB-SubCell"/>
</dbReference>
<proteinExistence type="inferred from homology"/>
<dbReference type="PANTHER" id="PTHR24300:SF403">
    <property type="entry name" value="CYTOCHROME P450 306A1"/>
    <property type="match status" value="1"/>
</dbReference>
<dbReference type="PROSITE" id="PS00086">
    <property type="entry name" value="CYTOCHROME_P450"/>
    <property type="match status" value="2"/>
</dbReference>
<evidence type="ECO:0000256" key="20">
    <source>
        <dbReference type="ARBA" id="ARBA00051320"/>
    </source>
</evidence>
<keyword evidence="10" id="KW-0256">Endoplasmic reticulum</keyword>
<dbReference type="GO" id="GO:0020037">
    <property type="term" value="F:heme binding"/>
    <property type="evidence" value="ECO:0007669"/>
    <property type="project" value="InterPro"/>
</dbReference>
<evidence type="ECO:0000313" key="30">
    <source>
        <dbReference type="Proteomes" id="UP000085678"/>
    </source>
</evidence>
<evidence type="ECO:0000256" key="24">
    <source>
        <dbReference type="ARBA" id="ARBA00066560"/>
    </source>
</evidence>
<keyword evidence="7 29" id="KW-0812">Transmembrane</keyword>
<evidence type="ECO:0000256" key="19">
    <source>
        <dbReference type="ARBA" id="ARBA00049206"/>
    </source>
</evidence>
<keyword evidence="6 27" id="KW-0349">Heme</keyword>
<keyword evidence="12 29" id="KW-1133">Transmembrane helix</keyword>
<dbReference type="GO" id="GO:0005506">
    <property type="term" value="F:iron ion binding"/>
    <property type="evidence" value="ECO:0007669"/>
    <property type="project" value="InterPro"/>
</dbReference>
<evidence type="ECO:0000256" key="10">
    <source>
        <dbReference type="ARBA" id="ARBA00022824"/>
    </source>
</evidence>